<dbReference type="Pfam" id="PF00144">
    <property type="entry name" value="Beta-lactamase"/>
    <property type="match status" value="1"/>
</dbReference>
<dbReference type="PANTHER" id="PTHR46825:SF7">
    <property type="entry name" value="D-ALANYL-D-ALANINE CARBOXYPEPTIDASE"/>
    <property type="match status" value="1"/>
</dbReference>
<reference evidence="2 3" key="1">
    <citation type="submission" date="2017-08" db="EMBL/GenBank/DDBJ databases">
        <title>Substantial Increase in Enzyme Production by Combined Drug-Resistance Mutations in Paenibacillus agaridevorans.</title>
        <authorList>
            <person name="Tanaka Y."/>
            <person name="Funane K."/>
            <person name="Hosaka T."/>
            <person name="Shiwa Y."/>
            <person name="Fujita N."/>
            <person name="Miyazaki T."/>
            <person name="Yoshikawa H."/>
            <person name="Murakami K."/>
            <person name="Kasahara K."/>
            <person name="Inaoka T."/>
            <person name="Hiraga Y."/>
            <person name="Ochi K."/>
        </authorList>
    </citation>
    <scope>NUCLEOTIDE SEQUENCE [LARGE SCALE GENOMIC DNA]</scope>
    <source>
        <strain evidence="2 3">T-3040</strain>
    </source>
</reference>
<dbReference type="Proteomes" id="UP000245202">
    <property type="component" value="Unassembled WGS sequence"/>
</dbReference>
<accession>A0A2R5EKG7</accession>
<dbReference type="RefSeq" id="WP_108992250.1">
    <property type="nucleotide sequence ID" value="NZ_BDQX01000078.1"/>
</dbReference>
<sequence length="393" mass="43751">MRRGIKILAGVVALALIGYGVLAIMNRPISREAVNAKIQKSLNELVEDDPLLSSVLLTIYSNETGYFGQFAAGTKNHETKEPVHVDSPYHSASIGKTMCAAIFGKLVDEGIISFDDSIDTWLSQDTLEGLFVIEGVDYSHEVTSRQLLSHTSGIADYFEGPVVRGETMLERIAKNPDETFTPHTLIAFTRDNQEPVGRPGQQFHYSDTGYILLGLILEAIEGKPYSDILAEQIFRPLGMDDSYLMLHHGEPSDIIGIYINGIDYSGKKALSVDWAGGGIVTTMKDLLLFMRALEAGDIVSEKVYAEMSDFAHKYEKGIYYGLGMMYFDFSELSFLLGSMTDLYGGVGATGTFMFYDEKKDTYYMANFGSLDYAEKGIEELIKIRMIYDRMRVD</sequence>
<comment type="caution">
    <text evidence="2">The sequence shown here is derived from an EMBL/GenBank/DDBJ whole genome shotgun (WGS) entry which is preliminary data.</text>
</comment>
<dbReference type="AlphaFoldDB" id="A0A2R5EKG7"/>
<proteinExistence type="predicted"/>
<evidence type="ECO:0000259" key="1">
    <source>
        <dbReference type="Pfam" id="PF00144"/>
    </source>
</evidence>
<dbReference type="InterPro" id="IPR001466">
    <property type="entry name" value="Beta-lactam-related"/>
</dbReference>
<keyword evidence="2" id="KW-0378">Hydrolase</keyword>
<name>A0A2R5EKG7_9BACL</name>
<dbReference type="GO" id="GO:0016787">
    <property type="term" value="F:hydrolase activity"/>
    <property type="evidence" value="ECO:0007669"/>
    <property type="project" value="UniProtKB-KW"/>
</dbReference>
<keyword evidence="3" id="KW-1185">Reference proteome</keyword>
<evidence type="ECO:0000313" key="2">
    <source>
        <dbReference type="EMBL" id="GBG07130.1"/>
    </source>
</evidence>
<dbReference type="InterPro" id="IPR012338">
    <property type="entry name" value="Beta-lactam/transpept-like"/>
</dbReference>
<organism evidence="2 3">
    <name type="scientific">Paenibacillus agaridevorans</name>
    <dbReference type="NCBI Taxonomy" id="171404"/>
    <lineage>
        <taxon>Bacteria</taxon>
        <taxon>Bacillati</taxon>
        <taxon>Bacillota</taxon>
        <taxon>Bacilli</taxon>
        <taxon>Bacillales</taxon>
        <taxon>Paenibacillaceae</taxon>
        <taxon>Paenibacillus</taxon>
    </lineage>
</organism>
<dbReference type="SUPFAM" id="SSF56601">
    <property type="entry name" value="beta-lactamase/transpeptidase-like"/>
    <property type="match status" value="1"/>
</dbReference>
<gene>
    <name evidence="2" type="ORF">PAT3040_01678</name>
</gene>
<dbReference type="PANTHER" id="PTHR46825">
    <property type="entry name" value="D-ALANYL-D-ALANINE-CARBOXYPEPTIDASE/ENDOPEPTIDASE AMPH"/>
    <property type="match status" value="1"/>
</dbReference>
<evidence type="ECO:0000313" key="3">
    <source>
        <dbReference type="Proteomes" id="UP000245202"/>
    </source>
</evidence>
<feature type="domain" description="Beta-lactamase-related" evidence="1">
    <location>
        <begin position="66"/>
        <end position="361"/>
    </location>
</feature>
<dbReference type="Gene3D" id="3.40.710.10">
    <property type="entry name" value="DD-peptidase/beta-lactamase superfamily"/>
    <property type="match status" value="1"/>
</dbReference>
<dbReference type="InterPro" id="IPR050491">
    <property type="entry name" value="AmpC-like"/>
</dbReference>
<dbReference type="EMBL" id="BDQX01000078">
    <property type="protein sequence ID" value="GBG07130.1"/>
    <property type="molecule type" value="Genomic_DNA"/>
</dbReference>
<protein>
    <submittedName>
        <fullName evidence="2">Serine hydrolase</fullName>
    </submittedName>
</protein>